<evidence type="ECO:0000313" key="2">
    <source>
        <dbReference type="EMBL" id="GAG27978.1"/>
    </source>
</evidence>
<gene>
    <name evidence="2" type="ORF">S01H1_48468</name>
</gene>
<organism evidence="2">
    <name type="scientific">marine sediment metagenome</name>
    <dbReference type="NCBI Taxonomy" id="412755"/>
    <lineage>
        <taxon>unclassified sequences</taxon>
        <taxon>metagenomes</taxon>
        <taxon>ecological metagenomes</taxon>
    </lineage>
</organism>
<name>X0WU40_9ZZZZ</name>
<sequence>SLKVEVPTKLLEETAKKRIGVLERKVKSLEGKLNRSLMKVAELETEKRLLKEVYSSASVLVQDVKDAFNLRDDEPWA</sequence>
<protein>
    <submittedName>
        <fullName evidence="2">Uncharacterized protein</fullName>
    </submittedName>
</protein>
<feature type="non-terminal residue" evidence="2">
    <location>
        <position position="1"/>
    </location>
</feature>
<proteinExistence type="predicted"/>
<feature type="coiled-coil region" evidence="1">
    <location>
        <begin position="12"/>
        <end position="46"/>
    </location>
</feature>
<comment type="caution">
    <text evidence="2">The sequence shown here is derived from an EMBL/GenBank/DDBJ whole genome shotgun (WGS) entry which is preliminary data.</text>
</comment>
<dbReference type="AlphaFoldDB" id="X0WU40"/>
<reference evidence="2" key="1">
    <citation type="journal article" date="2014" name="Front. Microbiol.">
        <title>High frequency of phylogenetically diverse reductive dehalogenase-homologous genes in deep subseafloor sedimentary metagenomes.</title>
        <authorList>
            <person name="Kawai M."/>
            <person name="Futagami T."/>
            <person name="Toyoda A."/>
            <person name="Takaki Y."/>
            <person name="Nishi S."/>
            <person name="Hori S."/>
            <person name="Arai W."/>
            <person name="Tsubouchi T."/>
            <person name="Morono Y."/>
            <person name="Uchiyama I."/>
            <person name="Ito T."/>
            <person name="Fujiyama A."/>
            <person name="Inagaki F."/>
            <person name="Takami H."/>
        </authorList>
    </citation>
    <scope>NUCLEOTIDE SEQUENCE</scope>
    <source>
        <strain evidence="2">Expedition CK06-06</strain>
    </source>
</reference>
<keyword evidence="1" id="KW-0175">Coiled coil</keyword>
<evidence type="ECO:0000256" key="1">
    <source>
        <dbReference type="SAM" id="Coils"/>
    </source>
</evidence>
<accession>X0WU40</accession>
<dbReference type="EMBL" id="BARS01031122">
    <property type="protein sequence ID" value="GAG27978.1"/>
    <property type="molecule type" value="Genomic_DNA"/>
</dbReference>